<dbReference type="EMBL" id="LWDP01000161">
    <property type="protein sequence ID" value="ORD93174.1"/>
    <property type="molecule type" value="Genomic_DNA"/>
</dbReference>
<evidence type="ECO:0000313" key="2">
    <source>
        <dbReference type="Proteomes" id="UP000192639"/>
    </source>
</evidence>
<accession>A0A1Y1S480</accession>
<organism evidence="1 2">
    <name type="scientific">Enterospora canceri</name>
    <dbReference type="NCBI Taxonomy" id="1081671"/>
    <lineage>
        <taxon>Eukaryota</taxon>
        <taxon>Fungi</taxon>
        <taxon>Fungi incertae sedis</taxon>
        <taxon>Microsporidia</taxon>
        <taxon>Enterocytozoonidae</taxon>
        <taxon>Enterospora</taxon>
    </lineage>
</organism>
<reference evidence="1 2" key="1">
    <citation type="journal article" date="2017" name="Environ. Microbiol.">
        <title>Decay of the glycolytic pathway and adaptation to intranuclear parasitism within Enterocytozoonidae microsporidia.</title>
        <authorList>
            <person name="Wiredu Boakye D."/>
            <person name="Jaroenlak P."/>
            <person name="Prachumwat A."/>
            <person name="Williams T.A."/>
            <person name="Bateman K.S."/>
            <person name="Itsathitphaisarn O."/>
            <person name="Sritunyalucksana K."/>
            <person name="Paszkiewicz K.H."/>
            <person name="Moore K.A."/>
            <person name="Stentiford G.D."/>
            <person name="Williams B.A."/>
        </authorList>
    </citation>
    <scope>NUCLEOTIDE SEQUENCE [LARGE SCALE GENOMIC DNA]</scope>
    <source>
        <strain evidence="1 2">GB1</strain>
    </source>
</reference>
<proteinExistence type="predicted"/>
<dbReference type="Proteomes" id="UP000192639">
    <property type="component" value="Unassembled WGS sequence"/>
</dbReference>
<comment type="caution">
    <text evidence="1">The sequence shown here is derived from an EMBL/GenBank/DDBJ whole genome shotgun (WGS) entry which is preliminary data.</text>
</comment>
<name>A0A1Y1S480_9MICR</name>
<gene>
    <name evidence="1" type="ORF">ECANGB1_812</name>
</gene>
<evidence type="ECO:0000313" key="1">
    <source>
        <dbReference type="EMBL" id="ORD93174.1"/>
    </source>
</evidence>
<sequence>MEFTTCLGLHFQATRLYGEALSDNLSCTLAGAATRACHPPWVVAAFKHNLGGERLRAGPSETQHPWRRVTTPGYALGFSQFSRPY</sequence>
<protein>
    <submittedName>
        <fullName evidence="1">Uncharacterized protein</fullName>
    </submittedName>
</protein>
<dbReference type="VEuPathDB" id="MicrosporidiaDB:ECANGB1_812"/>
<dbReference type="AlphaFoldDB" id="A0A1Y1S480"/>
<keyword evidence="2" id="KW-1185">Reference proteome</keyword>